<dbReference type="GO" id="GO:0003677">
    <property type="term" value="F:DNA binding"/>
    <property type="evidence" value="ECO:0007669"/>
    <property type="project" value="InterPro"/>
</dbReference>
<evidence type="ECO:0000256" key="2">
    <source>
        <dbReference type="ARBA" id="ARBA00023163"/>
    </source>
</evidence>
<dbReference type="InterPro" id="IPR050707">
    <property type="entry name" value="HTH_MetabolicPath_Reg"/>
</dbReference>
<dbReference type="InterPro" id="IPR029016">
    <property type="entry name" value="GAF-like_dom_sf"/>
</dbReference>
<dbReference type="GO" id="GO:0003700">
    <property type="term" value="F:DNA-binding transcription factor activity"/>
    <property type="evidence" value="ECO:0007669"/>
    <property type="project" value="TreeGrafter"/>
</dbReference>
<evidence type="ECO:0000313" key="5">
    <source>
        <dbReference type="EMBL" id="GGL08243.1"/>
    </source>
</evidence>
<reference evidence="5" key="2">
    <citation type="submission" date="2020-09" db="EMBL/GenBank/DDBJ databases">
        <authorList>
            <person name="Sun Q."/>
            <person name="Ohkuma M."/>
        </authorList>
    </citation>
    <scope>NUCLEOTIDE SEQUENCE</scope>
    <source>
        <strain evidence="5">JCM 3035</strain>
    </source>
</reference>
<dbReference type="Gene3D" id="3.30.450.40">
    <property type="match status" value="2"/>
</dbReference>
<gene>
    <name evidence="5" type="ORF">GCM10010094_81310</name>
</gene>
<evidence type="ECO:0000256" key="1">
    <source>
        <dbReference type="ARBA" id="ARBA00023015"/>
    </source>
</evidence>
<evidence type="ECO:0000259" key="4">
    <source>
        <dbReference type="PROSITE" id="PS51077"/>
    </source>
</evidence>
<dbReference type="Gene3D" id="1.10.10.10">
    <property type="entry name" value="Winged helix-like DNA-binding domain superfamily/Winged helix DNA-binding domain"/>
    <property type="match status" value="1"/>
</dbReference>
<dbReference type="SUPFAM" id="SSF46785">
    <property type="entry name" value="Winged helix' DNA-binding domain"/>
    <property type="match status" value="1"/>
</dbReference>
<sequence length="334" mass="34956">MAKQTSTPAASEVSIKASAPVRPPDRFACQTVVAWVMDIPPCTMRTIRAYSAQHWRGTAPASTPGSNKPVPYAERVSATGKAVGGVRAEAANDAEGGAGDGPEEKAKRPSQPPSQTLVRGLAVLRAVAHQPRGLTVAEIAARTGLHRTVVHRLAGTLAAEGFLAKSADGAYVPGGELHTLAGTSRPTLAEFIQPLLQQLADRYGGTAILFFPEPDCVVAVATAVPQDADYHLAYRKGSRQPLDRGAAPCAIRAGRAPADDDSDAVREARRRGWVASHGAVEPGAHAVAAPLARDGDVLDACVMFVSHRQDRVDEATPEVVSAARAARAFLLGPR</sequence>
<organism evidence="5 6">
    <name type="scientific">Streptomyces flaveus</name>
    <dbReference type="NCBI Taxonomy" id="66370"/>
    <lineage>
        <taxon>Bacteria</taxon>
        <taxon>Bacillati</taxon>
        <taxon>Actinomycetota</taxon>
        <taxon>Actinomycetes</taxon>
        <taxon>Kitasatosporales</taxon>
        <taxon>Streptomycetaceae</taxon>
        <taxon>Streptomyces</taxon>
        <taxon>Streptomyces aurantiacus group</taxon>
    </lineage>
</organism>
<name>A0A917RIJ8_9ACTN</name>
<feature type="region of interest" description="Disordered" evidence="3">
    <location>
        <begin position="92"/>
        <end position="115"/>
    </location>
</feature>
<dbReference type="InterPro" id="IPR036390">
    <property type="entry name" value="WH_DNA-bd_sf"/>
</dbReference>
<dbReference type="SMART" id="SM00346">
    <property type="entry name" value="HTH_ICLR"/>
    <property type="match status" value="1"/>
</dbReference>
<accession>A0A917RIJ8</accession>
<proteinExistence type="predicted"/>
<dbReference type="PROSITE" id="PS51077">
    <property type="entry name" value="HTH_ICLR"/>
    <property type="match status" value="1"/>
</dbReference>
<evidence type="ECO:0000256" key="3">
    <source>
        <dbReference type="SAM" id="MobiDB-lite"/>
    </source>
</evidence>
<dbReference type="PANTHER" id="PTHR30136">
    <property type="entry name" value="HELIX-TURN-HELIX TRANSCRIPTIONAL REGULATOR, ICLR FAMILY"/>
    <property type="match status" value="1"/>
</dbReference>
<dbReference type="Pfam" id="PF09339">
    <property type="entry name" value="HTH_IclR"/>
    <property type="match status" value="1"/>
</dbReference>
<dbReference type="GO" id="GO:0045892">
    <property type="term" value="P:negative regulation of DNA-templated transcription"/>
    <property type="evidence" value="ECO:0007669"/>
    <property type="project" value="TreeGrafter"/>
</dbReference>
<comment type="caution">
    <text evidence="5">The sequence shown here is derived from an EMBL/GenBank/DDBJ whole genome shotgun (WGS) entry which is preliminary data.</text>
</comment>
<keyword evidence="6" id="KW-1185">Reference proteome</keyword>
<protein>
    <recommendedName>
        <fullName evidence="4">HTH iclR-type domain-containing protein</fullName>
    </recommendedName>
</protein>
<evidence type="ECO:0000313" key="6">
    <source>
        <dbReference type="Proteomes" id="UP000637788"/>
    </source>
</evidence>
<dbReference type="SUPFAM" id="SSF55781">
    <property type="entry name" value="GAF domain-like"/>
    <property type="match status" value="1"/>
</dbReference>
<dbReference type="PANTHER" id="PTHR30136:SF24">
    <property type="entry name" value="HTH-TYPE TRANSCRIPTIONAL REPRESSOR ALLR"/>
    <property type="match status" value="1"/>
</dbReference>
<dbReference type="InterPro" id="IPR005471">
    <property type="entry name" value="Tscrpt_reg_IclR_N"/>
</dbReference>
<keyword evidence="2" id="KW-0804">Transcription</keyword>
<feature type="domain" description="HTH iclR-type" evidence="4">
    <location>
        <begin position="114"/>
        <end position="175"/>
    </location>
</feature>
<dbReference type="Proteomes" id="UP000637788">
    <property type="component" value="Unassembled WGS sequence"/>
</dbReference>
<dbReference type="EMBL" id="BMPQ01000036">
    <property type="protein sequence ID" value="GGL08243.1"/>
    <property type="molecule type" value="Genomic_DNA"/>
</dbReference>
<dbReference type="AlphaFoldDB" id="A0A917RIJ8"/>
<keyword evidence="1" id="KW-0805">Transcription regulation</keyword>
<dbReference type="InterPro" id="IPR036388">
    <property type="entry name" value="WH-like_DNA-bd_sf"/>
</dbReference>
<reference evidence="5" key="1">
    <citation type="journal article" date="2014" name="Int. J. Syst. Evol. Microbiol.">
        <title>Complete genome sequence of Corynebacterium casei LMG S-19264T (=DSM 44701T), isolated from a smear-ripened cheese.</title>
        <authorList>
            <consortium name="US DOE Joint Genome Institute (JGI-PGF)"/>
            <person name="Walter F."/>
            <person name="Albersmeier A."/>
            <person name="Kalinowski J."/>
            <person name="Ruckert C."/>
        </authorList>
    </citation>
    <scope>NUCLEOTIDE SEQUENCE</scope>
    <source>
        <strain evidence="5">JCM 3035</strain>
    </source>
</reference>